<dbReference type="EMBL" id="CP133720">
    <property type="protein sequence ID" value="WMW80810.1"/>
    <property type="molecule type" value="Genomic_DNA"/>
</dbReference>
<protein>
    <submittedName>
        <fullName evidence="3">FHA domain-containing protein</fullName>
    </submittedName>
</protein>
<feature type="region of interest" description="Disordered" evidence="1">
    <location>
        <begin position="478"/>
        <end position="497"/>
    </location>
</feature>
<dbReference type="CDD" id="cd00060">
    <property type="entry name" value="FHA"/>
    <property type="match status" value="1"/>
</dbReference>
<dbReference type="InterPro" id="IPR008984">
    <property type="entry name" value="SMAD_FHA_dom_sf"/>
</dbReference>
<feature type="compositionally biased region" description="Polar residues" evidence="1">
    <location>
        <begin position="1"/>
        <end position="10"/>
    </location>
</feature>
<feature type="domain" description="FHA" evidence="2">
    <location>
        <begin position="307"/>
        <end position="368"/>
    </location>
</feature>
<keyword evidence="4" id="KW-1185">Reference proteome</keyword>
<evidence type="ECO:0000259" key="2">
    <source>
        <dbReference type="PROSITE" id="PS50006"/>
    </source>
</evidence>
<dbReference type="PROSITE" id="PS50006">
    <property type="entry name" value="FHA_DOMAIN"/>
    <property type="match status" value="1"/>
</dbReference>
<organism evidence="3 4">
    <name type="scientific">Undibacterium cyanobacteriorum</name>
    <dbReference type="NCBI Taxonomy" id="3073561"/>
    <lineage>
        <taxon>Bacteria</taxon>
        <taxon>Pseudomonadati</taxon>
        <taxon>Pseudomonadota</taxon>
        <taxon>Betaproteobacteria</taxon>
        <taxon>Burkholderiales</taxon>
        <taxon>Oxalobacteraceae</taxon>
        <taxon>Undibacterium</taxon>
    </lineage>
</organism>
<feature type="compositionally biased region" description="Basic and acidic residues" evidence="1">
    <location>
        <begin position="260"/>
        <end position="269"/>
    </location>
</feature>
<dbReference type="InterPro" id="IPR000253">
    <property type="entry name" value="FHA_dom"/>
</dbReference>
<evidence type="ECO:0000313" key="4">
    <source>
        <dbReference type="Proteomes" id="UP001181355"/>
    </source>
</evidence>
<feature type="region of interest" description="Disordered" evidence="1">
    <location>
        <begin position="239"/>
        <end position="269"/>
    </location>
</feature>
<dbReference type="Proteomes" id="UP001181355">
    <property type="component" value="Chromosome"/>
</dbReference>
<sequence>MKYEQPTSSIALDPHRTFPSDAGLATPRLNAPQDFKIRLSAYDPRAVGGRQVVRLSLPIHFAHHYEELELRVRCDLLPLKVSQYRFIRALNREWQSVLLSFSSRDKEHGQYPLELELRAHAFDAQHDSNLSCRQRWLSHSILFLPRSNASLSEIHQVFLHSQKNVRVIAEDGAIARVQHGATASAQTQLDVVARDGALAQVHIETDRSNGIQESSPGYLAWDEALVEVAVQVKVATQNQADGPAEVEVTPSRASNLSHASTHERAAPRGPLEMHSEKKLAVEKLACRVDYHHRIRHHHLSVIAAEQWRFGRTSSSDPTSTPTLEKQIQDIVLEHPRISAVHAEILCQQEQFFIRDHSRFGVSVQGQRLVKAQPHVLGVGDRLDFCASFPGQLEWQVVALFDSLNTTLDTTLHHKQACLLRRQNEHGAFEHLCLVHAPSLSPSTLLQIGQLCQQLYATPSHAHFVNTLPPKQHWLTSPSSEWQVEPIPPASSSLSAAK</sequence>
<dbReference type="Pfam" id="PF00498">
    <property type="entry name" value="FHA"/>
    <property type="match status" value="1"/>
</dbReference>
<dbReference type="SUPFAM" id="SSF49879">
    <property type="entry name" value="SMAD/FHA domain"/>
    <property type="match status" value="1"/>
</dbReference>
<evidence type="ECO:0000256" key="1">
    <source>
        <dbReference type="SAM" id="MobiDB-lite"/>
    </source>
</evidence>
<accession>A0ABY9RHY0</accession>
<reference evidence="3" key="1">
    <citation type="submission" date="2023-09" db="EMBL/GenBank/DDBJ databases">
        <title>Undibacterium sp. 20NA77.5 isolated from freshwater.</title>
        <authorList>
            <person name="Le V."/>
            <person name="Ko S.-R."/>
            <person name="Ahn C.-Y."/>
            <person name="Oh H.-M."/>
        </authorList>
    </citation>
    <scope>NUCLEOTIDE SEQUENCE</scope>
    <source>
        <strain evidence="3">20NA77.5</strain>
    </source>
</reference>
<name>A0ABY9RHY0_9BURK</name>
<evidence type="ECO:0000313" key="3">
    <source>
        <dbReference type="EMBL" id="WMW80810.1"/>
    </source>
</evidence>
<feature type="region of interest" description="Disordered" evidence="1">
    <location>
        <begin position="1"/>
        <end position="25"/>
    </location>
</feature>
<proteinExistence type="predicted"/>
<dbReference type="SMART" id="SM00240">
    <property type="entry name" value="FHA"/>
    <property type="match status" value="1"/>
</dbReference>
<gene>
    <name evidence="3" type="ORF">RF679_00680</name>
</gene>
<dbReference type="RefSeq" id="WP_309482301.1">
    <property type="nucleotide sequence ID" value="NZ_CP133720.1"/>
</dbReference>
<dbReference type="Gene3D" id="2.60.200.20">
    <property type="match status" value="1"/>
</dbReference>